<protein>
    <submittedName>
        <fullName evidence="1">Uncharacterized protein</fullName>
    </submittedName>
</protein>
<evidence type="ECO:0000313" key="2">
    <source>
        <dbReference type="Proteomes" id="UP000703038"/>
    </source>
</evidence>
<dbReference type="EMBL" id="JAFBBK010000001">
    <property type="protein sequence ID" value="MBM7415793.1"/>
    <property type="molecule type" value="Genomic_DNA"/>
</dbReference>
<dbReference type="RefSeq" id="WP_204868767.1">
    <property type="nucleotide sequence ID" value="NZ_JAFBBK010000001.1"/>
</dbReference>
<evidence type="ECO:0000313" key="1">
    <source>
        <dbReference type="EMBL" id="MBM7415793.1"/>
    </source>
</evidence>
<organism evidence="1 2">
    <name type="scientific">Rhodococcoides corynebacterioides</name>
    <dbReference type="NCBI Taxonomy" id="53972"/>
    <lineage>
        <taxon>Bacteria</taxon>
        <taxon>Bacillati</taxon>
        <taxon>Actinomycetota</taxon>
        <taxon>Actinomycetes</taxon>
        <taxon>Mycobacteriales</taxon>
        <taxon>Nocardiaceae</taxon>
        <taxon>Rhodococcoides</taxon>
    </lineage>
</organism>
<sequence length="146" mass="15729">MTSTSDDLTRALRDVPLKEMDPSLLALAIRYEARGRGLETSPCLVDEVKRTTLLGKNVPLVVIFEAAAADHGEALGLTADGTADLRGHLASIRGADGGLIPRRLRSARLPVTREGCAARGWLVRARISRRTPARHLTRPESPCSLA</sequence>
<keyword evidence="2" id="KW-1185">Reference proteome</keyword>
<gene>
    <name evidence="1" type="ORF">JOE42_002526</name>
</gene>
<proteinExistence type="predicted"/>
<comment type="caution">
    <text evidence="1">The sequence shown here is derived from an EMBL/GenBank/DDBJ whole genome shotgun (WGS) entry which is preliminary data.</text>
</comment>
<reference evidence="1 2" key="1">
    <citation type="submission" date="2021-01" db="EMBL/GenBank/DDBJ databases">
        <title>Genomics of switchgrass bacterial isolates.</title>
        <authorList>
            <person name="Shade A."/>
        </authorList>
    </citation>
    <scope>NUCLEOTIDE SEQUENCE [LARGE SCALE GENOMIC DNA]</scope>
    <source>
        <strain evidence="1 2">PvP111</strain>
    </source>
</reference>
<dbReference type="Proteomes" id="UP000703038">
    <property type="component" value="Unassembled WGS sequence"/>
</dbReference>
<name>A0ABS2KV18_9NOCA</name>
<accession>A0ABS2KV18</accession>